<keyword evidence="1" id="KW-0472">Membrane</keyword>
<dbReference type="Proteomes" id="UP001056730">
    <property type="component" value="Chromosome"/>
</dbReference>
<keyword evidence="1" id="KW-0812">Transmembrane</keyword>
<evidence type="ECO:0000313" key="2">
    <source>
        <dbReference type="EMBL" id="USJ19543.1"/>
    </source>
</evidence>
<evidence type="ECO:0000256" key="1">
    <source>
        <dbReference type="SAM" id="Phobius"/>
    </source>
</evidence>
<accession>A0A9Q8Y027</accession>
<dbReference type="EMBL" id="CP086395">
    <property type="protein sequence ID" value="USJ19543.1"/>
    <property type="molecule type" value="Genomic_DNA"/>
</dbReference>
<reference evidence="2" key="1">
    <citation type="journal article" date="2022" name="Front. Microbiol.">
        <title>Feed Insects as a Reservoir of Granadaene-Producing Lactococci.</title>
        <authorList>
            <person name="Neuzil-Bunesova V."/>
            <person name="Ramirez Garcia A."/>
            <person name="Modrackova N."/>
            <person name="Makovska M."/>
            <person name="Sabolova M."/>
            <person name="Sproer C."/>
            <person name="Bunk B."/>
            <person name="Blom J."/>
            <person name="Schwab C."/>
        </authorList>
    </citation>
    <scope>NUCLEOTIDE SEQUENCE</scope>
    <source>
        <strain evidence="2">I4/6O</strain>
    </source>
</reference>
<dbReference type="RefSeq" id="WP_165714641.1">
    <property type="nucleotide sequence ID" value="NZ_CP086395.1"/>
</dbReference>
<feature type="transmembrane region" description="Helical" evidence="1">
    <location>
        <begin position="35"/>
        <end position="57"/>
    </location>
</feature>
<proteinExistence type="predicted"/>
<dbReference type="KEGG" id="lfo:LMK00_06820"/>
<protein>
    <submittedName>
        <fullName evidence="2">Uncharacterized protein</fullName>
    </submittedName>
</protein>
<keyword evidence="1" id="KW-1133">Transmembrane helix</keyword>
<sequence>MKKRDKPKIIIQKIEIHIHLENNDGKQKEPVIKQIATIVGILAGTTAIITFVITRFFN</sequence>
<gene>
    <name evidence="2" type="ORF">LMK00_06820</name>
</gene>
<name>A0A9Q8Y027_9LACT</name>
<dbReference type="AlphaFoldDB" id="A0A9Q8Y027"/>
<organism evidence="2 3">
    <name type="scientific">Lactococcus formosensis</name>
    <dbReference type="NCBI Taxonomy" id="1281486"/>
    <lineage>
        <taxon>Bacteria</taxon>
        <taxon>Bacillati</taxon>
        <taxon>Bacillota</taxon>
        <taxon>Bacilli</taxon>
        <taxon>Lactobacillales</taxon>
        <taxon>Streptococcaceae</taxon>
        <taxon>Lactococcus</taxon>
    </lineage>
</organism>
<evidence type="ECO:0000313" key="3">
    <source>
        <dbReference type="Proteomes" id="UP001056730"/>
    </source>
</evidence>